<evidence type="ECO:0000313" key="3">
    <source>
        <dbReference type="Proteomes" id="UP001202248"/>
    </source>
</evidence>
<accession>A0ABS9SKQ3</accession>
<dbReference type="RefSeq" id="WP_240830624.1">
    <property type="nucleotide sequence ID" value="NZ_JAKWBL010000002.1"/>
</dbReference>
<gene>
    <name evidence="2" type="ORF">MKP09_14140</name>
</gene>
<sequence>MIKFLASALLLTSLGLSAQNYSPASSSLTTEWGQKVTPENAWQQYPRPQMQRSEWQNLNGLWNYSIQKKALQNLRITKEQY</sequence>
<reference evidence="2 3" key="1">
    <citation type="submission" date="2022-02" db="EMBL/GenBank/DDBJ databases">
        <authorList>
            <person name="Min J."/>
        </authorList>
    </citation>
    <scope>NUCLEOTIDE SEQUENCE [LARGE SCALE GENOMIC DNA]</scope>
    <source>
        <strain evidence="2 3">GR10-1</strain>
    </source>
</reference>
<name>A0ABS9SKQ3_9BACT</name>
<evidence type="ECO:0000256" key="1">
    <source>
        <dbReference type="SAM" id="SignalP"/>
    </source>
</evidence>
<feature type="signal peptide" evidence="1">
    <location>
        <begin position="1"/>
        <end position="18"/>
    </location>
</feature>
<dbReference type="EMBL" id="JAKWBL010000002">
    <property type="protein sequence ID" value="MCH5598962.1"/>
    <property type="molecule type" value="Genomic_DNA"/>
</dbReference>
<organism evidence="2 3">
    <name type="scientific">Niabella ginsengisoli</name>
    <dbReference type="NCBI Taxonomy" id="522298"/>
    <lineage>
        <taxon>Bacteria</taxon>
        <taxon>Pseudomonadati</taxon>
        <taxon>Bacteroidota</taxon>
        <taxon>Chitinophagia</taxon>
        <taxon>Chitinophagales</taxon>
        <taxon>Chitinophagaceae</taxon>
        <taxon>Niabella</taxon>
    </lineage>
</organism>
<evidence type="ECO:0008006" key="4">
    <source>
        <dbReference type="Google" id="ProtNLM"/>
    </source>
</evidence>
<dbReference type="SUPFAM" id="SSF49785">
    <property type="entry name" value="Galactose-binding domain-like"/>
    <property type="match status" value="1"/>
</dbReference>
<feature type="chain" id="PRO_5046819883" description="Beta-galactosidase" evidence="1">
    <location>
        <begin position="19"/>
        <end position="81"/>
    </location>
</feature>
<proteinExistence type="predicted"/>
<keyword evidence="3" id="KW-1185">Reference proteome</keyword>
<keyword evidence="1" id="KW-0732">Signal</keyword>
<evidence type="ECO:0000313" key="2">
    <source>
        <dbReference type="EMBL" id="MCH5598962.1"/>
    </source>
</evidence>
<comment type="caution">
    <text evidence="2">The sequence shown here is derived from an EMBL/GenBank/DDBJ whole genome shotgun (WGS) entry which is preliminary data.</text>
</comment>
<dbReference type="InterPro" id="IPR008979">
    <property type="entry name" value="Galactose-bd-like_sf"/>
</dbReference>
<dbReference type="Proteomes" id="UP001202248">
    <property type="component" value="Unassembled WGS sequence"/>
</dbReference>
<protein>
    <recommendedName>
        <fullName evidence="4">Beta-galactosidase</fullName>
    </recommendedName>
</protein>